<dbReference type="Pfam" id="PF24883">
    <property type="entry name" value="NPHP3_N"/>
    <property type="match status" value="1"/>
</dbReference>
<evidence type="ECO:0000256" key="2">
    <source>
        <dbReference type="ARBA" id="ARBA00023043"/>
    </source>
</evidence>
<feature type="repeat" description="ANK" evidence="3">
    <location>
        <begin position="796"/>
        <end position="828"/>
    </location>
</feature>
<dbReference type="InterPro" id="IPR036770">
    <property type="entry name" value="Ankyrin_rpt-contain_sf"/>
</dbReference>
<evidence type="ECO:0000256" key="1">
    <source>
        <dbReference type="ARBA" id="ARBA00022737"/>
    </source>
</evidence>
<keyword evidence="1" id="KW-0677">Repeat</keyword>
<dbReference type="Gene3D" id="1.25.40.20">
    <property type="entry name" value="Ankyrin repeat-containing domain"/>
    <property type="match status" value="7"/>
</dbReference>
<dbReference type="Proteomes" id="UP000701341">
    <property type="component" value="Unassembled WGS sequence"/>
</dbReference>
<evidence type="ECO:0000313" key="6">
    <source>
        <dbReference type="Proteomes" id="UP000701341"/>
    </source>
</evidence>
<dbReference type="Pfam" id="PF12796">
    <property type="entry name" value="Ank_2"/>
    <property type="match status" value="5"/>
</dbReference>
<dbReference type="SUPFAM" id="SSF48403">
    <property type="entry name" value="Ankyrin repeat"/>
    <property type="match status" value="4"/>
</dbReference>
<dbReference type="PANTHER" id="PTHR24123:SF33">
    <property type="entry name" value="PROTEIN HOS4"/>
    <property type="match status" value="1"/>
</dbReference>
<dbReference type="InterPro" id="IPR027417">
    <property type="entry name" value="P-loop_NTPase"/>
</dbReference>
<protein>
    <recommendedName>
        <fullName evidence="4">Nephrocystin 3-like N-terminal domain-containing protein</fullName>
    </recommendedName>
</protein>
<dbReference type="SMART" id="SM00248">
    <property type="entry name" value="ANK"/>
    <property type="match status" value="25"/>
</dbReference>
<dbReference type="PRINTS" id="PR01415">
    <property type="entry name" value="ANKYRIN"/>
</dbReference>
<dbReference type="Gene3D" id="3.40.50.300">
    <property type="entry name" value="P-loop containing nucleotide triphosphate hydrolases"/>
    <property type="match status" value="1"/>
</dbReference>
<organism evidence="5 6">
    <name type="scientific">Penicillium crustosum</name>
    <name type="common">Blue mold fungus</name>
    <dbReference type="NCBI Taxonomy" id="36656"/>
    <lineage>
        <taxon>Eukaryota</taxon>
        <taxon>Fungi</taxon>
        <taxon>Dikarya</taxon>
        <taxon>Ascomycota</taxon>
        <taxon>Pezizomycotina</taxon>
        <taxon>Eurotiomycetes</taxon>
        <taxon>Eurotiomycetidae</taxon>
        <taxon>Eurotiales</taxon>
        <taxon>Aspergillaceae</taxon>
        <taxon>Penicillium</taxon>
    </lineage>
</organism>
<feature type="repeat" description="ANK" evidence="3">
    <location>
        <begin position="1522"/>
        <end position="1558"/>
    </location>
</feature>
<feature type="repeat" description="ANK" evidence="3">
    <location>
        <begin position="757"/>
        <end position="795"/>
    </location>
</feature>
<keyword evidence="6" id="KW-1185">Reference proteome</keyword>
<reference evidence="5" key="1">
    <citation type="submission" date="2020-02" db="EMBL/GenBank/DDBJ databases">
        <authorList>
            <person name="Lichtner F.J."/>
        </authorList>
    </citation>
    <scope>NUCLEOTIDE SEQUENCE</scope>
    <source>
        <strain evidence="5">G10</strain>
    </source>
</reference>
<proteinExistence type="predicted"/>
<feature type="repeat" description="ANK" evidence="3">
    <location>
        <begin position="1174"/>
        <end position="1206"/>
    </location>
</feature>
<dbReference type="InterPro" id="IPR051165">
    <property type="entry name" value="Multifunctional_ANK_Repeat"/>
</dbReference>
<keyword evidence="2 3" id="KW-0040">ANK repeat</keyword>
<evidence type="ECO:0000259" key="4">
    <source>
        <dbReference type="Pfam" id="PF24883"/>
    </source>
</evidence>
<dbReference type="InterPro" id="IPR002110">
    <property type="entry name" value="Ankyrin_rpt"/>
</dbReference>
<evidence type="ECO:0000313" key="5">
    <source>
        <dbReference type="EMBL" id="KAF7523400.1"/>
    </source>
</evidence>
<dbReference type="SUPFAM" id="SSF52540">
    <property type="entry name" value="P-loop containing nucleoside triphosphate hydrolases"/>
    <property type="match status" value="1"/>
</dbReference>
<dbReference type="InterPro" id="IPR056884">
    <property type="entry name" value="NPHP3-like_N"/>
</dbReference>
<feature type="repeat" description="ANK" evidence="3">
    <location>
        <begin position="1869"/>
        <end position="1905"/>
    </location>
</feature>
<feature type="repeat" description="ANK" evidence="3">
    <location>
        <begin position="559"/>
        <end position="591"/>
    </location>
</feature>
<dbReference type="PANTHER" id="PTHR24123">
    <property type="entry name" value="ANKYRIN REPEAT-CONTAINING"/>
    <property type="match status" value="1"/>
</dbReference>
<feature type="repeat" description="ANK" evidence="3">
    <location>
        <begin position="896"/>
        <end position="930"/>
    </location>
</feature>
<dbReference type="PROSITE" id="PS50297">
    <property type="entry name" value="ANK_REP_REGION"/>
    <property type="match status" value="6"/>
</dbReference>
<sequence length="2029" mass="224831">MSSSDSDGHDAILVGLDDVRDFNLDNILPLLPADILKIRKWLQPTAYDLERSEYSRHRLSYLAGTGKWFTSTTTFQQWHQGDEDGLLWVKGVPGSGKSVLAASIINQLQKDGIPVIFFFFRQIIDANHQPVSALRDWLCQLLDYSPALQVKLKNYIDDHRGLDSLSPTDLWKDLKLALATFPRVYCVTDALDEMDQGNDEFLHALVDLGQWRPSNVKVFITSRPVSIVENSLRSFSIPQIRLEEKLVDLDIAAYVQHKLRHSSIAPESWSVIEEAIPGRANGLFLYAKLSMDAFLEPGADVNEVLKALPADLNVMYNNLLHEHAIRSAVPEDLQLLVLQFVTHATRPLRILEIAEMAKSLQGPATDRSLKDTKDLVRAACGPLLEILPDETVSVVHHSFTEFLKGFTRSTESDDTTYPILQSGLTNKCLAIACLEYLQSGCLADQEMKETTDKWGFFGRKDGKQRELKLRFPFLEYAAHNWYIHIRRAVSAGEDMALVYTMLDAFFAESRIFTGWRVMAWPQGATRGIVALHVAAWAGLSGYATHLLERGCIIETRDARENTALYWAATSGHHNVVQALLAKGADPNAEHEEGYNALHMAAKNNHAAVAKLLLTAGVDPLTPKTKEAPGRMCGNAPTSRGNTPLMYACYNGHAETVAEFLPFLKSIHTCHQALCWAANAGQCAVVELIIQHPGVDVNETCRGKNALFAACCGGGDVNTIRALLRAGADPNILCAHTEKTMPRRMRRSNNHTDQDPTRGDTALHAICGSGKIQGTVSPAGVDSLLQAGANVHVRSPVGKTALHYACDYHKADVVKMLLEAGADPTAEDDYGATPLHTEGSRDEELLPVFLGTGVVDINKAIGKTKKTPLLFRLEGFNRRRILAFLEYKPDVNIADTWGNGPLHKVLANYDTHSGVIDALISLGANPNAMNKEGNAPLHTMNDKHSPFISKLVDAGADLEARNHDGYTILFKHANEEPFQTLIDLGARLDARDSTGRTLLHRCCTNTDRLDYLISLGLDPLATDHQGNSLLMEVAATRNCTQIAIMKHLVGLGLDIDKPNHRGRTALHVLCAGVNLSSSSGEESSLDYVLGVCKSVNSSDCQGVQPLHLAATISESHVVKLLNAGADMFKVTNEGMSVLHIAARTRQPNIVALFCSRLTALGAEERTAFVNQQTTEGQTALHYACRSGRPETVQELLKAGADPTILDSANRSPFRACAQFEAEEQLWSGRRKVTRTNYLHAAGVLVRDHQRPFFDLPDKDYGVENTEHDTVRLDEILDLLFLHGALSSCNGWCHETFNEAASNRYEYTMGALSRLKSRLPGVRRSYLYGLNYVICKARLDATKQAFREYDKHTFTSSRGGDYAPFMRELMFARQYDLFEEGAEKRLSVSKLSRYDTSLMHCLAGWGYKELLERVCDKDAALRFDDHKWCQEAETEQRYAGKPTQPLLVTACDRNLPNMDVVEFLVEKVGVNINAQFRTSVWGDTIKTAGGALHKLALGYSWWQVYKALPYLIKKGADLELRSEDGATPLHAAMDPKHGPFRRDAVETLIKCGADVNAVDGKGETCLSKASNDLQMTRLLMDHGAHISAAAIFSAISMGEIEILETLLSRGDYANLRRPEPAIPRKKGKLKPNILDSEVSPLLFVAIPDLRYINSNYHKPLSRSNVDENLLDTRIMTILLNHGADPFATYVGELSCPKYMKKPDSSLDEPGISHPQIEPQRHTIIHEILKSKHISGPFFQLPSLELERRDSSGCTLLLAASQSQNTLNTKVDFIEAGTTITKTIFQELIDRGANAMAQDNDGNTILHHLKSFGADSECFKTLKEVLIKNPGLLNQSNKKGETFFRRILISKDFDLIDDLLKLGANPLQPDLDGNTALHHLAGHLHLDQSQAHFKLLLEAGVDINSRNNKGETPLFKYIESDLIAPWSYQDGHSCEKKDNVTDAIFNVFDEAGADFFAQNNAGSTLLHLLASRKISSWYPAKSTHSVVRRFQILMDRGLDPLAEDARQRTSLDVAAVCGSDYIMKLFARKPME</sequence>
<gene>
    <name evidence="5" type="ORF">PCG10_006602</name>
</gene>
<name>A0A9P5GKI0_PENCR</name>
<comment type="caution">
    <text evidence="5">The sequence shown here is derived from an EMBL/GenBank/DDBJ whole genome shotgun (WGS) entry which is preliminary data.</text>
</comment>
<dbReference type="PROSITE" id="PS50088">
    <property type="entry name" value="ANK_REPEAT"/>
    <property type="match status" value="8"/>
</dbReference>
<accession>A0A9P5GKI0</accession>
<evidence type="ECO:0000256" key="3">
    <source>
        <dbReference type="PROSITE-ProRule" id="PRU00023"/>
    </source>
</evidence>
<dbReference type="EMBL" id="JAAOZQ010000044">
    <property type="protein sequence ID" value="KAF7523400.1"/>
    <property type="molecule type" value="Genomic_DNA"/>
</dbReference>
<feature type="domain" description="Nephrocystin 3-like N-terminal" evidence="4">
    <location>
        <begin position="64"/>
        <end position="223"/>
    </location>
</feature>
<feature type="repeat" description="ANK" evidence="3">
    <location>
        <begin position="592"/>
        <end position="618"/>
    </location>
</feature>